<evidence type="ECO:0000313" key="5">
    <source>
        <dbReference type="Proteomes" id="UP000027222"/>
    </source>
</evidence>
<proteinExistence type="predicted"/>
<keyword evidence="3" id="KW-0560">Oxidoreductase</keyword>
<dbReference type="Proteomes" id="UP000027222">
    <property type="component" value="Unassembled WGS sequence"/>
</dbReference>
<dbReference type="InterPro" id="IPR004136">
    <property type="entry name" value="NMO"/>
</dbReference>
<dbReference type="OrthoDB" id="2349068at2759"/>
<dbReference type="Pfam" id="PF03060">
    <property type="entry name" value="NMO"/>
    <property type="match status" value="1"/>
</dbReference>
<dbReference type="AlphaFoldDB" id="A0A067SAQ7"/>
<gene>
    <name evidence="4" type="ORF">GALMADRAFT_257419</name>
</gene>
<dbReference type="PANTHER" id="PTHR32332:SF31">
    <property type="entry name" value="2-NITROPROPANE DIOXYGENASE FAMILY, PUTATIVE (AFU_ORTHOLOGUE AFUA_2G09850)-RELATED"/>
    <property type="match status" value="1"/>
</dbReference>
<dbReference type="HOGENOM" id="CLU_038732_9_1_1"/>
<keyword evidence="1" id="KW-0285">Flavoprotein</keyword>
<keyword evidence="5" id="KW-1185">Reference proteome</keyword>
<name>A0A067SAQ7_GALM3</name>
<dbReference type="EMBL" id="KL142411">
    <property type="protein sequence ID" value="KDR67931.1"/>
    <property type="molecule type" value="Genomic_DNA"/>
</dbReference>
<evidence type="ECO:0000256" key="1">
    <source>
        <dbReference type="ARBA" id="ARBA00022630"/>
    </source>
</evidence>
<evidence type="ECO:0000256" key="2">
    <source>
        <dbReference type="ARBA" id="ARBA00022643"/>
    </source>
</evidence>
<protein>
    <submittedName>
        <fullName evidence="4">Uncharacterized protein</fullName>
    </submittedName>
</protein>
<organism evidence="4 5">
    <name type="scientific">Galerina marginata (strain CBS 339.88)</name>
    <dbReference type="NCBI Taxonomy" id="685588"/>
    <lineage>
        <taxon>Eukaryota</taxon>
        <taxon>Fungi</taxon>
        <taxon>Dikarya</taxon>
        <taxon>Basidiomycota</taxon>
        <taxon>Agaricomycotina</taxon>
        <taxon>Agaricomycetes</taxon>
        <taxon>Agaricomycetidae</taxon>
        <taxon>Agaricales</taxon>
        <taxon>Agaricineae</taxon>
        <taxon>Strophariaceae</taxon>
        <taxon>Galerina</taxon>
    </lineage>
</organism>
<dbReference type="InterPro" id="IPR013785">
    <property type="entry name" value="Aldolase_TIM"/>
</dbReference>
<dbReference type="CDD" id="cd04730">
    <property type="entry name" value="NPD_like"/>
    <property type="match status" value="1"/>
</dbReference>
<dbReference type="STRING" id="685588.A0A067SAQ7"/>
<reference evidence="5" key="1">
    <citation type="journal article" date="2014" name="Proc. Natl. Acad. Sci. U.S.A.">
        <title>Extensive sampling of basidiomycete genomes demonstrates inadequacy of the white-rot/brown-rot paradigm for wood decay fungi.</title>
        <authorList>
            <person name="Riley R."/>
            <person name="Salamov A.A."/>
            <person name="Brown D.W."/>
            <person name="Nagy L.G."/>
            <person name="Floudas D."/>
            <person name="Held B.W."/>
            <person name="Levasseur A."/>
            <person name="Lombard V."/>
            <person name="Morin E."/>
            <person name="Otillar R."/>
            <person name="Lindquist E.A."/>
            <person name="Sun H."/>
            <person name="LaButti K.M."/>
            <person name="Schmutz J."/>
            <person name="Jabbour D."/>
            <person name="Luo H."/>
            <person name="Baker S.E."/>
            <person name="Pisabarro A.G."/>
            <person name="Walton J.D."/>
            <person name="Blanchette R.A."/>
            <person name="Henrissat B."/>
            <person name="Martin F."/>
            <person name="Cullen D."/>
            <person name="Hibbett D.S."/>
            <person name="Grigoriev I.V."/>
        </authorList>
    </citation>
    <scope>NUCLEOTIDE SEQUENCE [LARGE SCALE GENOMIC DNA]</scope>
    <source>
        <strain evidence="5">CBS 339.88</strain>
    </source>
</reference>
<evidence type="ECO:0000256" key="3">
    <source>
        <dbReference type="ARBA" id="ARBA00023002"/>
    </source>
</evidence>
<dbReference type="PANTHER" id="PTHR32332">
    <property type="entry name" value="2-NITROPROPANE DIOXYGENASE"/>
    <property type="match status" value="1"/>
</dbReference>
<evidence type="ECO:0000313" key="4">
    <source>
        <dbReference type="EMBL" id="KDR67931.1"/>
    </source>
</evidence>
<accession>A0A067SAQ7</accession>
<dbReference type="SUPFAM" id="SSF51412">
    <property type="entry name" value="Inosine monophosphate dehydrogenase (IMPDH)"/>
    <property type="match status" value="1"/>
</dbReference>
<sequence length="346" mass="36673">MSTIQTSLTKLLGIKTPIVAGAMAGASGGALAAHVTLAGGFGFLSAGYDSADTLRKEIRLARDLLQVNEQDALPIGIGFLCWQLEKGVAKAEDLLSVALENHPQAIWFSFGEDLGRWVNYVRNHDPRAGTKDAVKIFIQISTVQDALLAVKTWKADVIIAQGNEAGGHGLGSSPPLLTLLPLLLNVISEHGGPPLLAAGGLATGAQIASLLTLGASGVVLGTRFLLSPESLYSDAQRHALIQADSSKSVRTMAFDYARNTLGWPQGVDGRGLRNATVDEYERGEDLSTIREKFANGVQADDSNRIVIWAGSAVGLMNKVMPAQDIVKELHEECLASLHNASKLVVH</sequence>
<dbReference type="Gene3D" id="3.20.20.70">
    <property type="entry name" value="Aldolase class I"/>
    <property type="match status" value="1"/>
</dbReference>
<dbReference type="GO" id="GO:0018580">
    <property type="term" value="F:nitronate monooxygenase activity"/>
    <property type="evidence" value="ECO:0007669"/>
    <property type="project" value="InterPro"/>
</dbReference>
<keyword evidence="2" id="KW-0288">FMN</keyword>